<comment type="subcellular location">
    <subcellularLocation>
        <location evidence="2">Cell membrane</location>
        <topology evidence="2">Single-pass type II membrane protein</topology>
    </subcellularLocation>
    <subcellularLocation>
        <location evidence="9">Membrane</location>
        <topology evidence="9">Single-pass type II membrane protein</topology>
    </subcellularLocation>
</comment>
<comment type="similarity">
    <text evidence="3 9">Belongs to the peptidase S26 family.</text>
</comment>
<dbReference type="GO" id="GO:0005886">
    <property type="term" value="C:plasma membrane"/>
    <property type="evidence" value="ECO:0007669"/>
    <property type="project" value="UniProtKB-SubCell"/>
</dbReference>
<dbReference type="PROSITE" id="PS00501">
    <property type="entry name" value="SPASE_I_1"/>
    <property type="match status" value="1"/>
</dbReference>
<proteinExistence type="inferred from homology"/>
<evidence type="ECO:0000256" key="8">
    <source>
        <dbReference type="RuleBase" id="RU003993"/>
    </source>
</evidence>
<evidence type="ECO:0000256" key="4">
    <source>
        <dbReference type="ARBA" id="ARBA00013208"/>
    </source>
</evidence>
<evidence type="ECO:0000256" key="6">
    <source>
        <dbReference type="ARBA" id="ARBA00022801"/>
    </source>
</evidence>
<evidence type="ECO:0000256" key="9">
    <source>
        <dbReference type="RuleBase" id="RU362042"/>
    </source>
</evidence>
<organism evidence="11 12">
    <name type="scientific">Chroococcidiopsis cubana SAG 39.79</name>
    <dbReference type="NCBI Taxonomy" id="388085"/>
    <lineage>
        <taxon>Bacteria</taxon>
        <taxon>Bacillati</taxon>
        <taxon>Cyanobacteriota</taxon>
        <taxon>Cyanophyceae</taxon>
        <taxon>Chroococcidiopsidales</taxon>
        <taxon>Chroococcidiopsidaceae</taxon>
        <taxon>Chroococcidiopsis</taxon>
    </lineage>
</organism>
<evidence type="ECO:0000313" key="12">
    <source>
        <dbReference type="Proteomes" id="UP000282574"/>
    </source>
</evidence>
<dbReference type="GO" id="GO:0004252">
    <property type="term" value="F:serine-type endopeptidase activity"/>
    <property type="evidence" value="ECO:0007669"/>
    <property type="project" value="InterPro"/>
</dbReference>
<evidence type="ECO:0000256" key="2">
    <source>
        <dbReference type="ARBA" id="ARBA00004401"/>
    </source>
</evidence>
<dbReference type="InterPro" id="IPR036286">
    <property type="entry name" value="LexA/Signal_pep-like_sf"/>
</dbReference>
<dbReference type="EMBL" id="RSCK01000004">
    <property type="protein sequence ID" value="RUT13947.1"/>
    <property type="molecule type" value="Genomic_DNA"/>
</dbReference>
<dbReference type="PRINTS" id="PR00727">
    <property type="entry name" value="LEADERPTASE"/>
</dbReference>
<dbReference type="AlphaFoldDB" id="A0AB37URZ6"/>
<keyword evidence="6 8" id="KW-0378">Hydrolase</keyword>
<feature type="active site" evidence="7">
    <location>
        <position position="110"/>
    </location>
</feature>
<sequence length="206" mass="23254">MVEIRNISVKIITKFMPVHSFRVSKSQNPWAEGSKLLGITLLIGFGIRITAEQCYLIPSTSMKPTLQIDDRLFVDKISYHIGNPQRGDIIVFTPPEAVIQEEHSRDAYVKRVIGLPGEKVEVKNGIVYINDRPLTEHYIAEPPEYILAAAIVPPKSYLVLGDNRNRSYDSHAWGFISRDRIIGKAAVRFWPPYRVGSLYAETASSN</sequence>
<dbReference type="SUPFAM" id="SSF51306">
    <property type="entry name" value="LexA/Signal peptidase"/>
    <property type="match status" value="1"/>
</dbReference>
<gene>
    <name evidence="11" type="ORF">DSM107010_08470</name>
</gene>
<dbReference type="PROSITE" id="PS00761">
    <property type="entry name" value="SPASE_I_3"/>
    <property type="match status" value="1"/>
</dbReference>
<dbReference type="Gene3D" id="2.10.109.10">
    <property type="entry name" value="Umud Fragment, subunit A"/>
    <property type="match status" value="1"/>
</dbReference>
<dbReference type="GO" id="GO:0009003">
    <property type="term" value="F:signal peptidase activity"/>
    <property type="evidence" value="ECO:0007669"/>
    <property type="project" value="UniProtKB-EC"/>
</dbReference>
<keyword evidence="5 8" id="KW-0645">Protease</keyword>
<dbReference type="CDD" id="cd06530">
    <property type="entry name" value="S26_SPase_I"/>
    <property type="match status" value="1"/>
</dbReference>
<evidence type="ECO:0000256" key="3">
    <source>
        <dbReference type="ARBA" id="ARBA00009370"/>
    </source>
</evidence>
<dbReference type="InterPro" id="IPR019533">
    <property type="entry name" value="Peptidase_S26"/>
</dbReference>
<dbReference type="InterPro" id="IPR019757">
    <property type="entry name" value="Pept_S26A_signal_pept_1_Lys-AS"/>
</dbReference>
<dbReference type="InterPro" id="IPR019758">
    <property type="entry name" value="Pept_S26A_signal_pept_1_CS"/>
</dbReference>
<evidence type="ECO:0000256" key="1">
    <source>
        <dbReference type="ARBA" id="ARBA00000677"/>
    </source>
</evidence>
<dbReference type="NCBIfam" id="TIGR02227">
    <property type="entry name" value="sigpep_I_bact"/>
    <property type="match status" value="1"/>
</dbReference>
<evidence type="ECO:0000313" key="11">
    <source>
        <dbReference type="EMBL" id="RUT13947.1"/>
    </source>
</evidence>
<reference evidence="11 12" key="1">
    <citation type="journal article" date="2019" name="Genome Biol. Evol.">
        <title>Day and night: Metabolic profiles and evolutionary relationships of six axenic non-marine cyanobacteria.</title>
        <authorList>
            <person name="Will S.E."/>
            <person name="Henke P."/>
            <person name="Boedeker C."/>
            <person name="Huang S."/>
            <person name="Brinkmann H."/>
            <person name="Rohde M."/>
            <person name="Jarek M."/>
            <person name="Friedl T."/>
            <person name="Seufert S."/>
            <person name="Schumacher M."/>
            <person name="Overmann J."/>
            <person name="Neumann-Schaal M."/>
            <person name="Petersen J."/>
        </authorList>
    </citation>
    <scope>NUCLEOTIDE SEQUENCE [LARGE SCALE GENOMIC DNA]</scope>
    <source>
        <strain evidence="11 12">SAG 39.79</strain>
    </source>
</reference>
<dbReference type="InterPro" id="IPR000223">
    <property type="entry name" value="Pept_S26A_signal_pept_1"/>
</dbReference>
<evidence type="ECO:0000259" key="10">
    <source>
        <dbReference type="Pfam" id="PF10502"/>
    </source>
</evidence>
<evidence type="ECO:0000256" key="7">
    <source>
        <dbReference type="PIRSR" id="PIRSR600223-1"/>
    </source>
</evidence>
<dbReference type="PROSITE" id="PS00760">
    <property type="entry name" value="SPASE_I_2"/>
    <property type="match status" value="1"/>
</dbReference>
<feature type="active site" evidence="7">
    <location>
        <position position="61"/>
    </location>
</feature>
<feature type="domain" description="Peptidase S26" evidence="10">
    <location>
        <begin position="34"/>
        <end position="190"/>
    </location>
</feature>
<dbReference type="PANTHER" id="PTHR43390:SF1">
    <property type="entry name" value="CHLOROPLAST PROCESSING PEPTIDASE"/>
    <property type="match status" value="1"/>
</dbReference>
<dbReference type="Pfam" id="PF10502">
    <property type="entry name" value="Peptidase_S26"/>
    <property type="match status" value="1"/>
</dbReference>
<dbReference type="Proteomes" id="UP000282574">
    <property type="component" value="Unassembled WGS sequence"/>
</dbReference>
<protein>
    <recommendedName>
        <fullName evidence="4 8">Signal peptidase I</fullName>
        <ecNumber evidence="4 8">3.4.21.89</ecNumber>
    </recommendedName>
</protein>
<evidence type="ECO:0000256" key="5">
    <source>
        <dbReference type="ARBA" id="ARBA00022670"/>
    </source>
</evidence>
<comment type="caution">
    <text evidence="11">The sequence shown here is derived from an EMBL/GenBank/DDBJ whole genome shotgun (WGS) entry which is preliminary data.</text>
</comment>
<dbReference type="GO" id="GO:0006465">
    <property type="term" value="P:signal peptide processing"/>
    <property type="evidence" value="ECO:0007669"/>
    <property type="project" value="InterPro"/>
</dbReference>
<dbReference type="PANTHER" id="PTHR43390">
    <property type="entry name" value="SIGNAL PEPTIDASE I"/>
    <property type="match status" value="1"/>
</dbReference>
<comment type="catalytic activity">
    <reaction evidence="1 8">
        <text>Cleavage of hydrophobic, N-terminal signal or leader sequences from secreted and periplasmic proteins.</text>
        <dbReference type="EC" id="3.4.21.89"/>
    </reaction>
</comment>
<dbReference type="InterPro" id="IPR019756">
    <property type="entry name" value="Pept_S26A_signal_pept_1_Ser-AS"/>
</dbReference>
<name>A0AB37URZ6_9CYAN</name>
<dbReference type="EC" id="3.4.21.89" evidence="4 8"/>
<keyword evidence="12" id="KW-1185">Reference proteome</keyword>
<accession>A0AB37URZ6</accession>